<keyword evidence="2" id="KW-1185">Reference proteome</keyword>
<sequence>MGSPAVLDGITPEKVDMIIGQAIFGKRSSFIYYWYGHGYYAARWICGFYAPKCAMYVCCSKSTDPTQRPCCCMVGKRGNSRPSWTAAFVKSMKYSDPRESLLISYGSFTMRWQVTGL</sequence>
<reference evidence="1" key="1">
    <citation type="submission" date="2021-02" db="EMBL/GenBank/DDBJ databases">
        <authorList>
            <person name="Steward A R."/>
        </authorList>
    </citation>
    <scope>NUCLEOTIDE SEQUENCE</scope>
</reference>
<protein>
    <submittedName>
        <fullName evidence="1">Uncharacterized protein</fullName>
    </submittedName>
</protein>
<comment type="caution">
    <text evidence="1">The sequence shown here is derived from an EMBL/GenBank/DDBJ whole genome shotgun (WGS) entry which is preliminary data.</text>
</comment>
<evidence type="ECO:0000313" key="2">
    <source>
        <dbReference type="Proteomes" id="UP000663880"/>
    </source>
</evidence>
<dbReference type="Proteomes" id="UP000663880">
    <property type="component" value="Unassembled WGS sequence"/>
</dbReference>
<name>A0A821RFV4_9NEOP</name>
<gene>
    <name evidence="1" type="ORF">PMACD_LOCUS6245</name>
</gene>
<organism evidence="1 2">
    <name type="scientific">Pieris macdunnoughi</name>
    <dbReference type="NCBI Taxonomy" id="345717"/>
    <lineage>
        <taxon>Eukaryota</taxon>
        <taxon>Metazoa</taxon>
        <taxon>Ecdysozoa</taxon>
        <taxon>Arthropoda</taxon>
        <taxon>Hexapoda</taxon>
        <taxon>Insecta</taxon>
        <taxon>Pterygota</taxon>
        <taxon>Neoptera</taxon>
        <taxon>Endopterygota</taxon>
        <taxon>Lepidoptera</taxon>
        <taxon>Glossata</taxon>
        <taxon>Ditrysia</taxon>
        <taxon>Papilionoidea</taxon>
        <taxon>Pieridae</taxon>
        <taxon>Pierinae</taxon>
        <taxon>Pieris</taxon>
    </lineage>
</organism>
<dbReference type="AlphaFoldDB" id="A0A821RFV4"/>
<proteinExistence type="predicted"/>
<dbReference type="EMBL" id="CAJOBZ010000013">
    <property type="protein sequence ID" value="CAF4841887.1"/>
    <property type="molecule type" value="Genomic_DNA"/>
</dbReference>
<evidence type="ECO:0000313" key="1">
    <source>
        <dbReference type="EMBL" id="CAF4841887.1"/>
    </source>
</evidence>
<accession>A0A821RFV4</accession>